<dbReference type="GO" id="GO:0005524">
    <property type="term" value="F:ATP binding"/>
    <property type="evidence" value="ECO:0007669"/>
    <property type="project" value="UniProtKB-UniRule"/>
</dbReference>
<accession>A0AAE6UII6</accession>
<reference evidence="14 15" key="1">
    <citation type="submission" date="2018-10" db="EMBL/GenBank/DDBJ databases">
        <title>Propagation and draft genome sequences of three atypical Erhlichia ruminantium isolates.</title>
        <authorList>
            <person name="Liebenberg J."/>
            <person name="Steyn H."/>
            <person name="Josemans A."/>
            <person name="Zweygarth E."/>
        </authorList>
    </citation>
    <scope>NUCLEOTIDE SEQUENCE [LARGE SCALE GENOMIC DNA]</scope>
    <source>
        <strain evidence="14 15">Omatjenne</strain>
    </source>
</reference>
<comment type="catalytic activity">
    <reaction evidence="9 10 11">
        <text>adenosine(37) in tRNA + dimethylallyl diphosphate = N(6)-dimethylallyladenosine(37) in tRNA + diphosphate</text>
        <dbReference type="Rhea" id="RHEA:26482"/>
        <dbReference type="Rhea" id="RHEA-COMP:10162"/>
        <dbReference type="Rhea" id="RHEA-COMP:10375"/>
        <dbReference type="ChEBI" id="CHEBI:33019"/>
        <dbReference type="ChEBI" id="CHEBI:57623"/>
        <dbReference type="ChEBI" id="CHEBI:74411"/>
        <dbReference type="ChEBI" id="CHEBI:74415"/>
        <dbReference type="EC" id="2.5.1.75"/>
    </reaction>
</comment>
<evidence type="ECO:0000256" key="7">
    <source>
        <dbReference type="ARBA" id="ARBA00022840"/>
    </source>
</evidence>
<evidence type="ECO:0000313" key="15">
    <source>
        <dbReference type="Proteomes" id="UP000422822"/>
    </source>
</evidence>
<evidence type="ECO:0000313" key="14">
    <source>
        <dbReference type="EMBL" id="QGR03432.1"/>
    </source>
</evidence>
<evidence type="ECO:0000256" key="5">
    <source>
        <dbReference type="ARBA" id="ARBA00022694"/>
    </source>
</evidence>
<evidence type="ECO:0000256" key="10">
    <source>
        <dbReference type="HAMAP-Rule" id="MF_00185"/>
    </source>
</evidence>
<keyword evidence="5 10" id="KW-0819">tRNA processing</keyword>
<dbReference type="Gene3D" id="1.10.20.140">
    <property type="match status" value="1"/>
</dbReference>
<evidence type="ECO:0000256" key="12">
    <source>
        <dbReference type="RuleBase" id="RU003784"/>
    </source>
</evidence>
<evidence type="ECO:0000256" key="2">
    <source>
        <dbReference type="ARBA" id="ARBA00003213"/>
    </source>
</evidence>
<keyword evidence="15" id="KW-1185">Reference proteome</keyword>
<keyword evidence="7 10" id="KW-0067">ATP-binding</keyword>
<dbReference type="InterPro" id="IPR039657">
    <property type="entry name" value="Dimethylallyltransferase"/>
</dbReference>
<dbReference type="GO" id="GO:0052381">
    <property type="term" value="F:tRNA dimethylallyltransferase activity"/>
    <property type="evidence" value="ECO:0007669"/>
    <property type="project" value="UniProtKB-UniRule"/>
</dbReference>
<dbReference type="NCBIfam" id="TIGR00174">
    <property type="entry name" value="miaA"/>
    <property type="match status" value="1"/>
</dbReference>
<gene>
    <name evidence="10 14" type="primary">miaA</name>
    <name evidence="14" type="ORF">EDL80_02475</name>
</gene>
<comment type="subunit">
    <text evidence="10">Monomer.</text>
</comment>
<keyword evidence="6 10" id="KW-0547">Nucleotide-binding</keyword>
<dbReference type="GO" id="GO:0006400">
    <property type="term" value="P:tRNA modification"/>
    <property type="evidence" value="ECO:0007669"/>
    <property type="project" value="TreeGrafter"/>
</dbReference>
<feature type="region of interest" description="Interaction with substrate tRNA" evidence="10">
    <location>
        <begin position="34"/>
        <end position="37"/>
    </location>
</feature>
<dbReference type="InterPro" id="IPR018022">
    <property type="entry name" value="IPT"/>
</dbReference>
<proteinExistence type="inferred from homology"/>
<dbReference type="EMBL" id="CP033455">
    <property type="protein sequence ID" value="QGR03432.1"/>
    <property type="molecule type" value="Genomic_DNA"/>
</dbReference>
<dbReference type="EC" id="2.5.1.75" evidence="10"/>
<dbReference type="PANTHER" id="PTHR11088">
    <property type="entry name" value="TRNA DIMETHYLALLYLTRANSFERASE"/>
    <property type="match status" value="1"/>
</dbReference>
<name>A0AAE6UII6_EHRRU</name>
<evidence type="ECO:0000256" key="13">
    <source>
        <dbReference type="RuleBase" id="RU003785"/>
    </source>
</evidence>
<evidence type="ECO:0000256" key="1">
    <source>
        <dbReference type="ARBA" id="ARBA00001946"/>
    </source>
</evidence>
<dbReference type="InterPro" id="IPR027417">
    <property type="entry name" value="P-loop_NTPase"/>
</dbReference>
<comment type="cofactor">
    <cofactor evidence="1 10">
        <name>Mg(2+)</name>
        <dbReference type="ChEBI" id="CHEBI:18420"/>
    </cofactor>
</comment>
<dbReference type="RefSeq" id="WP_158406611.1">
    <property type="nucleotide sequence ID" value="NZ_CP033454.1"/>
</dbReference>
<feature type="binding site" evidence="10">
    <location>
        <begin position="9"/>
        <end position="16"/>
    </location>
    <ligand>
        <name>ATP</name>
        <dbReference type="ChEBI" id="CHEBI:30616"/>
    </ligand>
</feature>
<evidence type="ECO:0000256" key="9">
    <source>
        <dbReference type="ARBA" id="ARBA00049563"/>
    </source>
</evidence>
<dbReference type="PANTHER" id="PTHR11088:SF60">
    <property type="entry name" value="TRNA DIMETHYLALLYLTRANSFERASE"/>
    <property type="match status" value="1"/>
</dbReference>
<comment type="similarity">
    <text evidence="3 10 13">Belongs to the IPP transferase family.</text>
</comment>
<sequence>MNNILIITGPTASGKSKISVKIAQDNNGVIVNCDSKQIYKEIPIITDQPKLNETFVQHRLYGYVSVVTQYSVAEWIKDLKREISQISKDNKLVIITGGSGMYISSIIHGLSQIPAIDDNVRYKTKQLLDTIGNKEFYSLLIEKDPMAKRLHYNNSYQLLRAYEVMEQMGISIFKLQEQLKRKPILDNFTLCVLMPPKQEIYQKINDRFTNMINSSVIEEVENLMSLNIPEHFPAMKAHGVPEIIQYLTKKISIEEVIEITQKNIRHYAKRQYTWFRNQFPNALFYESHDQLLEFVYKKFIPSNNIYTKLN</sequence>
<keyword evidence="8 10" id="KW-0460">Magnesium</keyword>
<evidence type="ECO:0000256" key="6">
    <source>
        <dbReference type="ARBA" id="ARBA00022741"/>
    </source>
</evidence>
<dbReference type="SUPFAM" id="SSF52540">
    <property type="entry name" value="P-loop containing nucleoside triphosphate hydrolases"/>
    <property type="match status" value="1"/>
</dbReference>
<dbReference type="Proteomes" id="UP000422822">
    <property type="component" value="Chromosome"/>
</dbReference>
<feature type="binding site" evidence="10">
    <location>
        <begin position="11"/>
        <end position="16"/>
    </location>
    <ligand>
        <name>substrate</name>
    </ligand>
</feature>
<protein>
    <recommendedName>
        <fullName evidence="10">tRNA dimethylallyltransferase</fullName>
        <ecNumber evidence="10">2.5.1.75</ecNumber>
    </recommendedName>
    <alternativeName>
        <fullName evidence="10">Dimethylallyl diphosphate:tRNA dimethylallyltransferase</fullName>
        <shortName evidence="10">DMAPP:tRNA dimethylallyltransferase</shortName>
        <shortName evidence="10">DMATase</shortName>
    </alternativeName>
    <alternativeName>
        <fullName evidence="10">Isopentenyl-diphosphate:tRNA isopentenyltransferase</fullName>
        <shortName evidence="10">IPP transferase</shortName>
        <shortName evidence="10">IPPT</shortName>
        <shortName evidence="10">IPTase</shortName>
    </alternativeName>
</protein>
<evidence type="ECO:0000256" key="8">
    <source>
        <dbReference type="ARBA" id="ARBA00022842"/>
    </source>
</evidence>
<dbReference type="HAMAP" id="MF_00185">
    <property type="entry name" value="IPP_trans"/>
    <property type="match status" value="1"/>
</dbReference>
<comment type="caution">
    <text evidence="10">Lacks conserved residue(s) required for the propagation of feature annotation.</text>
</comment>
<dbReference type="AlphaFoldDB" id="A0AAE6UII6"/>
<organism evidence="14 15">
    <name type="scientific">Ehrlichia ruminantium</name>
    <name type="common">heartwater rickettsia</name>
    <name type="synonym">Cowdria ruminantium</name>
    <dbReference type="NCBI Taxonomy" id="779"/>
    <lineage>
        <taxon>Bacteria</taxon>
        <taxon>Pseudomonadati</taxon>
        <taxon>Pseudomonadota</taxon>
        <taxon>Alphaproteobacteria</taxon>
        <taxon>Rickettsiales</taxon>
        <taxon>Anaplasmataceae</taxon>
        <taxon>Ehrlichia</taxon>
    </lineage>
</organism>
<dbReference type="Gene3D" id="3.40.50.300">
    <property type="entry name" value="P-loop containing nucleotide triphosphate hydrolases"/>
    <property type="match status" value="1"/>
</dbReference>
<evidence type="ECO:0000256" key="3">
    <source>
        <dbReference type="ARBA" id="ARBA00005842"/>
    </source>
</evidence>
<evidence type="ECO:0000256" key="4">
    <source>
        <dbReference type="ARBA" id="ARBA00022679"/>
    </source>
</evidence>
<dbReference type="Pfam" id="PF01715">
    <property type="entry name" value="IPPT"/>
    <property type="match status" value="1"/>
</dbReference>
<feature type="site" description="Interaction with substrate tRNA" evidence="10">
    <location>
        <position position="99"/>
    </location>
</feature>
<keyword evidence="4 10" id="KW-0808">Transferase</keyword>
<comment type="function">
    <text evidence="2 10 12">Catalyzes the transfer of a dimethylallyl group onto the adenine at position 37 in tRNAs that read codons beginning with uridine, leading to the formation of N6-(dimethylallyl)adenosine (i(6)A).</text>
</comment>
<feature type="site" description="Interaction with substrate tRNA" evidence="10">
    <location>
        <position position="121"/>
    </location>
</feature>
<evidence type="ECO:0000256" key="11">
    <source>
        <dbReference type="RuleBase" id="RU003783"/>
    </source>
</evidence>